<dbReference type="CDD" id="cd18793">
    <property type="entry name" value="SF2_C_SNF"/>
    <property type="match status" value="1"/>
</dbReference>
<dbReference type="GO" id="GO:0005524">
    <property type="term" value="F:ATP binding"/>
    <property type="evidence" value="ECO:0007669"/>
    <property type="project" value="UniProtKB-KW"/>
</dbReference>
<keyword evidence="8" id="KW-0539">Nucleus</keyword>
<dbReference type="AlphaFoldDB" id="A0A158Q4S0"/>
<gene>
    <name evidence="11" type="ORF">DME_LOCUS9270</name>
</gene>
<dbReference type="PANTHER" id="PTHR45797:SF1">
    <property type="entry name" value="HELICASE ARIP4"/>
    <property type="match status" value="1"/>
</dbReference>
<dbReference type="InterPro" id="IPR044574">
    <property type="entry name" value="ARIP4-like"/>
</dbReference>
<dbReference type="Gene3D" id="3.40.50.300">
    <property type="entry name" value="P-loop containing nucleotide triphosphate hydrolases"/>
    <property type="match status" value="1"/>
</dbReference>
<dbReference type="GO" id="GO:0005634">
    <property type="term" value="C:nucleus"/>
    <property type="evidence" value="ECO:0007669"/>
    <property type="project" value="UniProtKB-SubCell"/>
</dbReference>
<keyword evidence="6" id="KW-0067">ATP-binding</keyword>
<evidence type="ECO:0000313" key="13">
    <source>
        <dbReference type="Proteomes" id="UP000274756"/>
    </source>
</evidence>
<dbReference type="GO" id="GO:0003677">
    <property type="term" value="F:DNA binding"/>
    <property type="evidence" value="ECO:0007669"/>
    <property type="project" value="UniProtKB-KW"/>
</dbReference>
<feature type="domain" description="Helicase C-terminal" evidence="10">
    <location>
        <begin position="293"/>
        <end position="456"/>
    </location>
</feature>
<keyword evidence="13" id="KW-1185">Reference proteome</keyword>
<evidence type="ECO:0000256" key="8">
    <source>
        <dbReference type="ARBA" id="ARBA00023242"/>
    </source>
</evidence>
<organism evidence="12 14">
    <name type="scientific">Dracunculus medinensis</name>
    <name type="common">Guinea worm</name>
    <dbReference type="NCBI Taxonomy" id="318479"/>
    <lineage>
        <taxon>Eukaryota</taxon>
        <taxon>Metazoa</taxon>
        <taxon>Ecdysozoa</taxon>
        <taxon>Nematoda</taxon>
        <taxon>Chromadorea</taxon>
        <taxon>Rhabditida</taxon>
        <taxon>Spirurina</taxon>
        <taxon>Dracunculoidea</taxon>
        <taxon>Dracunculidae</taxon>
        <taxon>Dracunculus</taxon>
    </lineage>
</organism>
<dbReference type="OrthoDB" id="2020972at2759"/>
<dbReference type="InterPro" id="IPR000330">
    <property type="entry name" value="SNF2_N"/>
</dbReference>
<accession>A0A158Q4S0</accession>
<protein>
    <submittedName>
        <fullName evidence="14">Helicase C-terminal domain-containing protein</fullName>
    </submittedName>
</protein>
<evidence type="ECO:0000313" key="11">
    <source>
        <dbReference type="EMBL" id="VDN59297.1"/>
    </source>
</evidence>
<comment type="similarity">
    <text evidence="2">Belongs to the SNF2/RAD54 helicase family.</text>
</comment>
<evidence type="ECO:0000256" key="4">
    <source>
        <dbReference type="ARBA" id="ARBA00022801"/>
    </source>
</evidence>
<feature type="compositionally biased region" description="Basic and acidic residues" evidence="9">
    <location>
        <begin position="206"/>
        <end position="227"/>
    </location>
</feature>
<dbReference type="SMART" id="SM00490">
    <property type="entry name" value="HELICc"/>
    <property type="match status" value="1"/>
</dbReference>
<dbReference type="GO" id="GO:0004386">
    <property type="term" value="F:helicase activity"/>
    <property type="evidence" value="ECO:0007669"/>
    <property type="project" value="UniProtKB-KW"/>
</dbReference>
<dbReference type="InterPro" id="IPR027417">
    <property type="entry name" value="P-loop_NTPase"/>
</dbReference>
<dbReference type="InterPro" id="IPR038718">
    <property type="entry name" value="SNF2-like_sf"/>
</dbReference>
<dbReference type="InterPro" id="IPR001650">
    <property type="entry name" value="Helicase_C-like"/>
</dbReference>
<name>A0A158Q4S0_DRAME</name>
<feature type="region of interest" description="Disordered" evidence="9">
    <location>
        <begin position="206"/>
        <end position="233"/>
    </location>
</feature>
<dbReference type="PROSITE" id="PS51194">
    <property type="entry name" value="HELICASE_CTER"/>
    <property type="match status" value="1"/>
</dbReference>
<evidence type="ECO:0000256" key="1">
    <source>
        <dbReference type="ARBA" id="ARBA00004123"/>
    </source>
</evidence>
<dbReference type="Gene3D" id="3.40.50.10810">
    <property type="entry name" value="Tandem AAA-ATPase domain"/>
    <property type="match status" value="1"/>
</dbReference>
<dbReference type="EMBL" id="UYYG01001179">
    <property type="protein sequence ID" value="VDN59297.1"/>
    <property type="molecule type" value="Genomic_DNA"/>
</dbReference>
<evidence type="ECO:0000256" key="6">
    <source>
        <dbReference type="ARBA" id="ARBA00022840"/>
    </source>
</evidence>
<evidence type="ECO:0000256" key="9">
    <source>
        <dbReference type="SAM" id="MobiDB-lite"/>
    </source>
</evidence>
<dbReference type="Proteomes" id="UP000274756">
    <property type="component" value="Unassembled WGS sequence"/>
</dbReference>
<keyword evidence="4" id="KW-0378">Hydrolase</keyword>
<evidence type="ECO:0000313" key="14">
    <source>
        <dbReference type="WBParaSite" id="DME_0000552901-mRNA-1"/>
    </source>
</evidence>
<evidence type="ECO:0000259" key="10">
    <source>
        <dbReference type="PROSITE" id="PS51194"/>
    </source>
</evidence>
<evidence type="ECO:0000256" key="7">
    <source>
        <dbReference type="ARBA" id="ARBA00023125"/>
    </source>
</evidence>
<reference evidence="14" key="1">
    <citation type="submission" date="2016-04" db="UniProtKB">
        <authorList>
            <consortium name="WormBaseParasite"/>
        </authorList>
    </citation>
    <scope>IDENTIFICATION</scope>
</reference>
<comment type="subcellular location">
    <subcellularLocation>
        <location evidence="1">Nucleus</location>
    </subcellularLocation>
</comment>
<keyword evidence="3" id="KW-0547">Nucleotide-binding</keyword>
<keyword evidence="7" id="KW-0238">DNA-binding</keyword>
<dbReference type="Pfam" id="PF00271">
    <property type="entry name" value="Helicase_C"/>
    <property type="match status" value="1"/>
</dbReference>
<reference evidence="11 13" key="2">
    <citation type="submission" date="2018-11" db="EMBL/GenBank/DDBJ databases">
        <authorList>
            <consortium name="Pathogen Informatics"/>
        </authorList>
    </citation>
    <scope>NUCLEOTIDE SEQUENCE [LARGE SCALE GENOMIC DNA]</scope>
</reference>
<keyword evidence="5" id="KW-0347">Helicase</keyword>
<evidence type="ECO:0000256" key="5">
    <source>
        <dbReference type="ARBA" id="ARBA00022806"/>
    </source>
</evidence>
<dbReference type="STRING" id="318479.A0A158Q4S0"/>
<evidence type="ECO:0000256" key="3">
    <source>
        <dbReference type="ARBA" id="ARBA00022741"/>
    </source>
</evidence>
<dbReference type="InterPro" id="IPR049730">
    <property type="entry name" value="SNF2/RAD54-like_C"/>
</dbReference>
<dbReference type="WBParaSite" id="DME_0000552901-mRNA-1">
    <property type="protein sequence ID" value="DME_0000552901-mRNA-1"/>
    <property type="gene ID" value="DME_0000552901"/>
</dbReference>
<sequence>MLRRRIVLTGYPLQNNLMEYYCMVDFVRPFYLGTKKEFAIMFEKPITNGLCIDATQNDVRIARQRTHVLVEMLKGFVQRRTHHLLKKILPPSFQFIILLRKSLIQRLLYRSFLQYALSTITTFRLSVFNPLKAFAVCSKIWAHPDILYVVLRRQKEAYIQSREKTGVADNSQCKEWTESLSENYTYTEWLHDSSLDNANKMNEIKSSEKIKSNSNSRTERNFRDSSRSHSPIQNCENMLDNNFSKHKETYVDRLLLGEFDLDNKVNYDWAYSIMDNYVMGNIENGYKIVLSLAIIQQAVLMGEKILLFSQSLLSLNLIEQYIKKDSTLTALNGGQPWKRFINYFRFDGSTSATERERLINLFNENSNVNLFLISTKAGSLGINLVSANRVIIYDVSWNPCHDAQAICRIYRYGQTRRTYIYRLIIDNSMERAIFNRQLGKFGLLKRVVDDRQTDIDVTKEELDQLLVYNEALDINNTEFDVNSWHIEDELLKVVASKYSKFFSQMPILHESLLFEREEGLSMEEKIEAQLLYEKEKCLYDRVDHNLDLLRSSGSQVFTSSSQGNFVDRTYSSTAHLPDFGPYSLMQPTPTPTPLEMVLQKILPFNPERTDFIRRRKEKRIEVKNAANMLAGGKVTQITVDRELTLPSITESGKMHKLMPDERLFLVTLPTGVFLRSLNGEIYDARNSIYDPNRSKKLLFQFHIFLSIEQFIA</sequence>
<dbReference type="Pfam" id="PF00176">
    <property type="entry name" value="SNF2-rel_dom"/>
    <property type="match status" value="1"/>
</dbReference>
<proteinExistence type="inferred from homology"/>
<evidence type="ECO:0000313" key="12">
    <source>
        <dbReference type="Proteomes" id="UP000038040"/>
    </source>
</evidence>
<dbReference type="GO" id="GO:0016887">
    <property type="term" value="F:ATP hydrolysis activity"/>
    <property type="evidence" value="ECO:0007669"/>
    <property type="project" value="InterPro"/>
</dbReference>
<dbReference type="Proteomes" id="UP000038040">
    <property type="component" value="Unplaced"/>
</dbReference>
<dbReference type="PANTHER" id="PTHR45797">
    <property type="entry name" value="RAD54-LIKE"/>
    <property type="match status" value="1"/>
</dbReference>
<dbReference type="SUPFAM" id="SSF52540">
    <property type="entry name" value="P-loop containing nucleoside triphosphate hydrolases"/>
    <property type="match status" value="2"/>
</dbReference>
<evidence type="ECO:0000256" key="2">
    <source>
        <dbReference type="ARBA" id="ARBA00007025"/>
    </source>
</evidence>